<name>A0A8S5U996_9CAUD</name>
<protein>
    <submittedName>
        <fullName evidence="1">Uncharacterized protein</fullName>
    </submittedName>
</protein>
<sequence>MFDINTGVAVLLVRVGRLCYLISSDLGRFELSV</sequence>
<proteinExistence type="predicted"/>
<dbReference type="EMBL" id="BK016044">
    <property type="protein sequence ID" value="DAF91057.1"/>
    <property type="molecule type" value="Genomic_DNA"/>
</dbReference>
<organism evidence="1">
    <name type="scientific">Siphoviridae sp. ct7aK2</name>
    <dbReference type="NCBI Taxonomy" id="2825351"/>
    <lineage>
        <taxon>Viruses</taxon>
        <taxon>Duplodnaviria</taxon>
        <taxon>Heunggongvirae</taxon>
        <taxon>Uroviricota</taxon>
        <taxon>Caudoviricetes</taxon>
    </lineage>
</organism>
<accession>A0A8S5U996</accession>
<reference evidence="1" key="1">
    <citation type="journal article" date="2021" name="Proc. Natl. Acad. Sci. U.S.A.">
        <title>A Catalog of Tens of Thousands of Viruses from Human Metagenomes Reveals Hidden Associations with Chronic Diseases.</title>
        <authorList>
            <person name="Tisza M.J."/>
            <person name="Buck C.B."/>
        </authorList>
    </citation>
    <scope>NUCLEOTIDE SEQUENCE</scope>
    <source>
        <strain evidence="1">Ct7aK2</strain>
    </source>
</reference>
<evidence type="ECO:0000313" key="1">
    <source>
        <dbReference type="EMBL" id="DAF91057.1"/>
    </source>
</evidence>